<dbReference type="InterPro" id="IPR009057">
    <property type="entry name" value="Homeodomain-like_sf"/>
</dbReference>
<evidence type="ECO:0000259" key="3">
    <source>
        <dbReference type="PROSITE" id="PS50977"/>
    </source>
</evidence>
<dbReference type="OrthoDB" id="8770705at2"/>
<dbReference type="InterPro" id="IPR050109">
    <property type="entry name" value="HTH-type_TetR-like_transc_reg"/>
</dbReference>
<evidence type="ECO:0000313" key="5">
    <source>
        <dbReference type="Proteomes" id="UP000269265"/>
    </source>
</evidence>
<dbReference type="PANTHER" id="PTHR30055:SF223">
    <property type="entry name" value="HTH-TYPE TRANSCRIPTIONAL REGULATOR UIDR"/>
    <property type="match status" value="1"/>
</dbReference>
<dbReference type="Gene3D" id="1.10.357.10">
    <property type="entry name" value="Tetracycline Repressor, domain 2"/>
    <property type="match status" value="1"/>
</dbReference>
<organism evidence="4 5">
    <name type="scientific">Aquabacterium soli</name>
    <dbReference type="NCBI Taxonomy" id="2493092"/>
    <lineage>
        <taxon>Bacteria</taxon>
        <taxon>Pseudomonadati</taxon>
        <taxon>Pseudomonadota</taxon>
        <taxon>Betaproteobacteria</taxon>
        <taxon>Burkholderiales</taxon>
        <taxon>Aquabacterium</taxon>
    </lineage>
</organism>
<sequence>MTAKRPRRTAERILDVTLAMFNRFGEPNVSTSQLCGELGISPGNLFYHHPTRDALVAGLFARYQADLEQALEVAATDTGAAAAPEEPTPGAPWWQEASPTLAHLAHLADALAHTAWVYRFLFRDLSDLVSRHRVLEEGLPPLLRRQAQALQLALRALPWRGPEVDDAALAVWAGHMLASLTNSTGLDGALDPREHLRQTGPHAVDMAVGRALGLLRPSLAEPDAQLLGRHLIQPTQLGMDPWWLAPAGG</sequence>
<name>A0A426VE22_9BURK</name>
<proteinExistence type="predicted"/>
<feature type="domain" description="HTH tetR-type" evidence="3">
    <location>
        <begin position="7"/>
        <end position="67"/>
    </location>
</feature>
<gene>
    <name evidence="4" type="ORF">EIP75_05860</name>
</gene>
<evidence type="ECO:0000313" key="4">
    <source>
        <dbReference type="EMBL" id="RRS05099.1"/>
    </source>
</evidence>
<dbReference type="InterPro" id="IPR025722">
    <property type="entry name" value="TetR"/>
</dbReference>
<keyword evidence="1 2" id="KW-0238">DNA-binding</keyword>
<feature type="DNA-binding region" description="H-T-H motif" evidence="2">
    <location>
        <begin position="30"/>
        <end position="49"/>
    </location>
</feature>
<keyword evidence="5" id="KW-1185">Reference proteome</keyword>
<accession>A0A426VE22</accession>
<evidence type="ECO:0000256" key="2">
    <source>
        <dbReference type="PROSITE-ProRule" id="PRU00335"/>
    </source>
</evidence>
<dbReference type="Proteomes" id="UP000269265">
    <property type="component" value="Unassembled WGS sequence"/>
</dbReference>
<dbReference type="InterPro" id="IPR001647">
    <property type="entry name" value="HTH_TetR"/>
</dbReference>
<dbReference type="PANTHER" id="PTHR30055">
    <property type="entry name" value="HTH-TYPE TRANSCRIPTIONAL REGULATOR RUTR"/>
    <property type="match status" value="1"/>
</dbReference>
<evidence type="ECO:0000256" key="1">
    <source>
        <dbReference type="ARBA" id="ARBA00023125"/>
    </source>
</evidence>
<dbReference type="AlphaFoldDB" id="A0A426VE22"/>
<dbReference type="EMBL" id="RSED01000004">
    <property type="protein sequence ID" value="RRS05099.1"/>
    <property type="molecule type" value="Genomic_DNA"/>
</dbReference>
<reference evidence="4 5" key="1">
    <citation type="submission" date="2018-12" db="EMBL/GenBank/DDBJ databases">
        <title>The whole draft genome of Aquabacterium sp. SJQ9.</title>
        <authorList>
            <person name="Sun L."/>
            <person name="Gao X."/>
            <person name="Chen W."/>
            <person name="Huang K."/>
        </authorList>
    </citation>
    <scope>NUCLEOTIDE SEQUENCE [LARGE SCALE GENOMIC DNA]</scope>
    <source>
        <strain evidence="4 5">SJQ9</strain>
    </source>
</reference>
<dbReference type="PROSITE" id="PS50977">
    <property type="entry name" value="HTH_TETR_2"/>
    <property type="match status" value="1"/>
</dbReference>
<dbReference type="GO" id="GO:0003700">
    <property type="term" value="F:DNA-binding transcription factor activity"/>
    <property type="evidence" value="ECO:0007669"/>
    <property type="project" value="TreeGrafter"/>
</dbReference>
<protein>
    <submittedName>
        <fullName evidence="4">TetR family transcriptional regulator</fullName>
    </submittedName>
</protein>
<dbReference type="SUPFAM" id="SSF46689">
    <property type="entry name" value="Homeodomain-like"/>
    <property type="match status" value="1"/>
</dbReference>
<dbReference type="Pfam" id="PF13972">
    <property type="entry name" value="TetR"/>
    <property type="match status" value="1"/>
</dbReference>
<dbReference type="RefSeq" id="WP_125242318.1">
    <property type="nucleotide sequence ID" value="NZ_RSED01000004.1"/>
</dbReference>
<comment type="caution">
    <text evidence="4">The sequence shown here is derived from an EMBL/GenBank/DDBJ whole genome shotgun (WGS) entry which is preliminary data.</text>
</comment>
<dbReference type="GO" id="GO:0000976">
    <property type="term" value="F:transcription cis-regulatory region binding"/>
    <property type="evidence" value="ECO:0007669"/>
    <property type="project" value="TreeGrafter"/>
</dbReference>